<dbReference type="InterPro" id="IPR050675">
    <property type="entry name" value="OAF3"/>
</dbReference>
<dbReference type="SUPFAM" id="SSF57701">
    <property type="entry name" value="Zn2/Cys6 DNA-binding domain"/>
    <property type="match status" value="1"/>
</dbReference>
<evidence type="ECO:0000256" key="4">
    <source>
        <dbReference type="ARBA" id="ARBA00023163"/>
    </source>
</evidence>
<evidence type="ECO:0000256" key="3">
    <source>
        <dbReference type="ARBA" id="ARBA00023125"/>
    </source>
</evidence>
<dbReference type="GO" id="GO:0008270">
    <property type="term" value="F:zinc ion binding"/>
    <property type="evidence" value="ECO:0007669"/>
    <property type="project" value="InterPro"/>
</dbReference>
<name>A0A9W9T1Z1_9EURO</name>
<reference evidence="8" key="1">
    <citation type="submission" date="2022-11" db="EMBL/GenBank/DDBJ databases">
        <authorList>
            <person name="Petersen C."/>
        </authorList>
    </citation>
    <scope>NUCLEOTIDE SEQUENCE</scope>
    <source>
        <strain evidence="8">IBT 16849</strain>
    </source>
</reference>
<dbReference type="PRINTS" id="PR00755">
    <property type="entry name" value="AFLATOXINBRP"/>
</dbReference>
<keyword evidence="9" id="KW-1185">Reference proteome</keyword>
<evidence type="ECO:0000259" key="7">
    <source>
        <dbReference type="PROSITE" id="PS50048"/>
    </source>
</evidence>
<feature type="compositionally biased region" description="Basic residues" evidence="6">
    <location>
        <begin position="54"/>
        <end position="63"/>
    </location>
</feature>
<dbReference type="AlphaFoldDB" id="A0A9W9T1Z1"/>
<dbReference type="OrthoDB" id="2740448at2759"/>
<feature type="domain" description="Zn(2)-C6 fungal-type" evidence="7">
    <location>
        <begin position="18"/>
        <end position="48"/>
    </location>
</feature>
<sequence length="360" mass="39493">MESTPATSLPARPKLRDSCNACSASKVKCNRDKPTCARCAKRGMACEYLVTRRAGRKHDKTRPRSNTGSSNSPQHPPLRTPEWSLSGTPNPTSSYFSQLHSYSDSDQLAGLTVDFDTFLGSPCSFPLLDPPDNLLALSNQSAQGSADRSYIEAPFIFEEEFPSLPNSSLPAAPNSADSTAITSPDNSSCSCLVKALELFRQLLPPYSATCTRAHSPRDQGLTTECIVATNAKTVDAITHMLHCLCAHDGFLLVMVFMAAFKVMNWYAAAARGLSLDSQRDDVSAGLLTEDPGRLTAQSVLSELHRVQKLVNALSAKLKRYQTEENMGDRPFSSTVLHQLELDLRQRLRELSLEIVDILRR</sequence>
<dbReference type="Pfam" id="PF00172">
    <property type="entry name" value="Zn_clus"/>
    <property type="match status" value="1"/>
</dbReference>
<evidence type="ECO:0000313" key="9">
    <source>
        <dbReference type="Proteomes" id="UP001150879"/>
    </source>
</evidence>
<evidence type="ECO:0000256" key="5">
    <source>
        <dbReference type="ARBA" id="ARBA00023242"/>
    </source>
</evidence>
<keyword evidence="2" id="KW-0805">Transcription regulation</keyword>
<feature type="compositionally biased region" description="Polar residues" evidence="6">
    <location>
        <begin position="64"/>
        <end position="73"/>
    </location>
</feature>
<gene>
    <name evidence="8" type="ORF">N7472_002926</name>
</gene>
<dbReference type="SMART" id="SM00066">
    <property type="entry name" value="GAL4"/>
    <property type="match status" value="1"/>
</dbReference>
<dbReference type="Proteomes" id="UP001150879">
    <property type="component" value="Unassembled WGS sequence"/>
</dbReference>
<keyword evidence="5" id="KW-0539">Nucleus</keyword>
<keyword evidence="1" id="KW-0479">Metal-binding</keyword>
<keyword evidence="4" id="KW-0804">Transcription</keyword>
<evidence type="ECO:0000256" key="2">
    <source>
        <dbReference type="ARBA" id="ARBA00023015"/>
    </source>
</evidence>
<evidence type="ECO:0000313" key="8">
    <source>
        <dbReference type="EMBL" id="KAJ5206478.1"/>
    </source>
</evidence>
<proteinExistence type="predicted"/>
<organism evidence="8 9">
    <name type="scientific">Penicillium cf. griseofulvum</name>
    <dbReference type="NCBI Taxonomy" id="2972120"/>
    <lineage>
        <taxon>Eukaryota</taxon>
        <taxon>Fungi</taxon>
        <taxon>Dikarya</taxon>
        <taxon>Ascomycota</taxon>
        <taxon>Pezizomycotina</taxon>
        <taxon>Eurotiomycetes</taxon>
        <taxon>Eurotiomycetidae</taxon>
        <taxon>Eurotiales</taxon>
        <taxon>Aspergillaceae</taxon>
        <taxon>Penicillium</taxon>
    </lineage>
</organism>
<keyword evidence="3" id="KW-0238">DNA-binding</keyword>
<dbReference type="InterPro" id="IPR001138">
    <property type="entry name" value="Zn2Cys6_DnaBD"/>
</dbReference>
<dbReference type="InterPro" id="IPR036864">
    <property type="entry name" value="Zn2-C6_fun-type_DNA-bd_sf"/>
</dbReference>
<dbReference type="GO" id="GO:0000981">
    <property type="term" value="F:DNA-binding transcription factor activity, RNA polymerase II-specific"/>
    <property type="evidence" value="ECO:0007669"/>
    <property type="project" value="InterPro"/>
</dbReference>
<feature type="region of interest" description="Disordered" evidence="6">
    <location>
        <begin position="54"/>
        <end position="89"/>
    </location>
</feature>
<comment type="caution">
    <text evidence="8">The sequence shown here is derived from an EMBL/GenBank/DDBJ whole genome shotgun (WGS) entry which is preliminary data.</text>
</comment>
<dbReference type="GO" id="GO:0045122">
    <property type="term" value="P:aflatoxin biosynthetic process"/>
    <property type="evidence" value="ECO:0007669"/>
    <property type="project" value="InterPro"/>
</dbReference>
<reference evidence="8" key="2">
    <citation type="journal article" date="2023" name="IMA Fungus">
        <title>Comparative genomic study of the Penicillium genus elucidates a diverse pangenome and 15 lateral gene transfer events.</title>
        <authorList>
            <person name="Petersen C."/>
            <person name="Sorensen T."/>
            <person name="Nielsen M.R."/>
            <person name="Sondergaard T.E."/>
            <person name="Sorensen J.L."/>
            <person name="Fitzpatrick D.A."/>
            <person name="Frisvad J.C."/>
            <person name="Nielsen K.L."/>
        </authorList>
    </citation>
    <scope>NUCLEOTIDE SEQUENCE</scope>
    <source>
        <strain evidence="8">IBT 16849</strain>
    </source>
</reference>
<dbReference type="Gene3D" id="4.10.240.10">
    <property type="entry name" value="Zn(2)-C6 fungal-type DNA-binding domain"/>
    <property type="match status" value="1"/>
</dbReference>
<dbReference type="PROSITE" id="PS50048">
    <property type="entry name" value="ZN2_CY6_FUNGAL_2"/>
    <property type="match status" value="1"/>
</dbReference>
<accession>A0A9W9T1Z1</accession>
<dbReference type="PROSITE" id="PS00463">
    <property type="entry name" value="ZN2_CY6_FUNGAL_1"/>
    <property type="match status" value="1"/>
</dbReference>
<evidence type="ECO:0000256" key="6">
    <source>
        <dbReference type="SAM" id="MobiDB-lite"/>
    </source>
</evidence>
<protein>
    <submittedName>
        <fullName evidence="8">Aflatoxin biosynthesis regulatory protein</fullName>
    </submittedName>
</protein>
<dbReference type="GO" id="GO:0003677">
    <property type="term" value="F:DNA binding"/>
    <property type="evidence" value="ECO:0007669"/>
    <property type="project" value="UniProtKB-KW"/>
</dbReference>
<dbReference type="PANTHER" id="PTHR31069:SF31">
    <property type="entry name" value="MONODICTYPHENONE CLUSTER TRANSCRIPTION FACTOR-RELATED"/>
    <property type="match status" value="1"/>
</dbReference>
<dbReference type="Pfam" id="PF08493">
    <property type="entry name" value="AflR"/>
    <property type="match status" value="1"/>
</dbReference>
<dbReference type="GO" id="GO:0005634">
    <property type="term" value="C:nucleus"/>
    <property type="evidence" value="ECO:0007669"/>
    <property type="project" value="InterPro"/>
</dbReference>
<evidence type="ECO:0000256" key="1">
    <source>
        <dbReference type="ARBA" id="ARBA00022723"/>
    </source>
</evidence>
<dbReference type="EMBL" id="JAPQKP010000002">
    <property type="protein sequence ID" value="KAJ5206478.1"/>
    <property type="molecule type" value="Genomic_DNA"/>
</dbReference>
<dbReference type="PANTHER" id="PTHR31069">
    <property type="entry name" value="OLEATE-ACTIVATED TRANSCRIPTION FACTOR 1-RELATED"/>
    <property type="match status" value="1"/>
</dbReference>
<dbReference type="InterPro" id="IPR013700">
    <property type="entry name" value="AflR"/>
</dbReference>
<dbReference type="CDD" id="cd00067">
    <property type="entry name" value="GAL4"/>
    <property type="match status" value="1"/>
</dbReference>